<dbReference type="EMBL" id="JAGTPW010000019">
    <property type="protein sequence ID" value="MBR8644881.1"/>
    <property type="molecule type" value="Genomic_DNA"/>
</dbReference>
<dbReference type="Proteomes" id="UP000680045">
    <property type="component" value="Unassembled WGS sequence"/>
</dbReference>
<evidence type="ECO:0000313" key="1">
    <source>
        <dbReference type="EMBL" id="MBR8644881.1"/>
    </source>
</evidence>
<comment type="caution">
    <text evidence="1">The sequence shown here is derived from an EMBL/GenBank/DDBJ whole genome shotgun (WGS) entry which is preliminary data.</text>
</comment>
<sequence>MSENCLNGPQKLKDQWQTGVEQEVVENYVHREMIPWDEKTFTEMRTRLIHGALISLK</sequence>
<dbReference type="AlphaFoldDB" id="A0A941J7P1"/>
<proteinExistence type="predicted"/>
<reference evidence="1" key="1">
    <citation type="submission" date="2021-04" db="EMBL/GenBank/DDBJ databases">
        <title>Whole genome sequencing of Enterococci isolates from hospitalized patients.</title>
        <authorList>
            <person name="Ogoti B.M."/>
            <person name="Onyambu F.G."/>
        </authorList>
    </citation>
    <scope>NUCLEOTIDE SEQUENCE</scope>
    <source>
        <strain evidence="1">242</strain>
    </source>
</reference>
<organism evidence="1 2">
    <name type="scientific">Peribacillus frigoritolerans</name>
    <dbReference type="NCBI Taxonomy" id="450367"/>
    <lineage>
        <taxon>Bacteria</taxon>
        <taxon>Bacillati</taxon>
        <taxon>Bacillota</taxon>
        <taxon>Bacilli</taxon>
        <taxon>Bacillales</taxon>
        <taxon>Bacillaceae</taxon>
        <taxon>Peribacillus</taxon>
    </lineage>
</organism>
<evidence type="ECO:0000313" key="2">
    <source>
        <dbReference type="Proteomes" id="UP000680045"/>
    </source>
</evidence>
<accession>A0A941J7P1</accession>
<name>A0A941J7P1_9BACI</name>
<protein>
    <submittedName>
        <fullName evidence="1">Uncharacterized protein</fullName>
    </submittedName>
</protein>
<gene>
    <name evidence="1" type="ORF">KEH51_12430</name>
</gene>